<comment type="similarity">
    <text evidence="2">Belongs to the tubulin family.</text>
</comment>
<dbReference type="SMART" id="SM00864">
    <property type="entry name" value="Tubulin"/>
    <property type="match status" value="1"/>
</dbReference>
<evidence type="ECO:0000256" key="2">
    <source>
        <dbReference type="ARBA" id="ARBA00009636"/>
    </source>
</evidence>
<dbReference type="Gene3D" id="3.40.50.300">
    <property type="entry name" value="P-loop containing nucleotide triphosphate hydrolases"/>
    <property type="match status" value="1"/>
</dbReference>
<keyword evidence="4" id="KW-0493">Microtubule</keyword>
<dbReference type="InterPro" id="IPR008280">
    <property type="entry name" value="Tub_FtsZ_C"/>
</dbReference>
<dbReference type="InterPro" id="IPR002453">
    <property type="entry name" value="Beta_tubulin"/>
</dbReference>
<dbReference type="RefSeq" id="XP_023093294.1">
    <property type="nucleotide sequence ID" value="XM_023238502.1"/>
</dbReference>
<evidence type="ECO:0000256" key="5">
    <source>
        <dbReference type="ARBA" id="ARBA00022741"/>
    </source>
</evidence>
<dbReference type="PANTHER" id="PTHR11588">
    <property type="entry name" value="TUBULIN"/>
    <property type="match status" value="1"/>
</dbReference>
<feature type="domain" description="Tubulin/FtsZ 2-layer sandwich" evidence="9">
    <location>
        <begin position="638"/>
        <end position="770"/>
    </location>
</feature>
<dbReference type="InterPro" id="IPR040632">
    <property type="entry name" value="Sulfotransfer_4"/>
</dbReference>
<dbReference type="SUPFAM" id="SSF52540">
    <property type="entry name" value="P-loop containing nucleoside triphosphate hydrolases"/>
    <property type="match status" value="1"/>
</dbReference>
<feature type="domain" description="Tubulin/FtsZ GTPase" evidence="8">
    <location>
        <begin position="438"/>
        <end position="636"/>
    </location>
</feature>
<dbReference type="AlphaFoldDB" id="Q2U1M2"/>
<keyword evidence="7" id="KW-0206">Cytoskeleton</keyword>
<dbReference type="OMA" id="IEWVPND"/>
<dbReference type="Gene3D" id="1.10.287.600">
    <property type="entry name" value="Helix hairpin bin"/>
    <property type="match status" value="1"/>
</dbReference>
<dbReference type="HOGENOM" id="CLU_018350_0_0_1"/>
<sequence length="817" mass="92172">MKVFTEAIIANHNQLSGIKRYETPDLERWVGNYDCLMEIPSYIGSRAMRGYIEDPDVKFIVTERSPEKWVRSIDNTIGEAVKAAHKFPLNILKRFDSELGHFLHLATVMYWAYADGANPGDADSEAALYQNYVEYIRTMKGTLPKDRLLVVKLEEGLGWEQICPFLDLPIPEEKYPRGNEPDKFHRIVADYMEPRVKAAMLNLGAMVLATAGVAGYLGWSDPVSGVTSNERLEIQYLKSLKVVSVDDVILLNLCSSGTTHAMIYVWGEEYLRRVKGPSLCEDDRPGEPDDSHWPGIYDNSLICSRHPVISDRKQSVRTMSNDKLKSLPSNHALVCWSRDENTNQIARVDDSYFLLFSCSALLISCSRALDICNPDKAGLSMREIVGPLWPEFFHKENVYVTTFQGNNIGSAFWEAITDEHGLDTSGKFTGSDYQREKLDVYFSEVITEPQNYVPRAILLDSKSDTRDRICTGPLRTFFHRRNLLFKGYGAGQCWAVGYHTAGAELIDEAMDMVRREAEECECLQGFQIVHSLGGGTGGGMGSLLISRLRDEYPDRVIATFSIFPSRVPDVVVKPYNVTLSMNRLIEDSDATFCIDNQALVDTCTGTLGQCNPSHENLIRFMAQAMSGVTACFRFPGQLNSDLRKLTTTMVPLSRLHFFTLGVSPLSRQTSESSSVPRITQKLFSSDSIAASVDHRISRSLSCLTIFRGKVSIAEIEAQLDNLRNKRSPDYIEWVPNDIRCTAYLPHDYDMSGTLLINSTSIQKMFSHVSEQFSALYRRKAYINPYTWNGVDEMDFVEAESNMNDLIEEYREHQDGPI</sequence>
<dbReference type="EMBL" id="AP007170">
    <property type="protein sequence ID" value="BAE64543.1"/>
    <property type="molecule type" value="Genomic_DNA"/>
</dbReference>
<dbReference type="PRINTS" id="PR01163">
    <property type="entry name" value="BETATUBULIN"/>
</dbReference>
<comment type="subcellular location">
    <subcellularLocation>
        <location evidence="1">Cytoplasm</location>
        <location evidence="1">Cytoskeleton</location>
    </subcellularLocation>
</comment>
<dbReference type="STRING" id="510516.Q2U1M2"/>
<evidence type="ECO:0000256" key="7">
    <source>
        <dbReference type="ARBA" id="ARBA00023212"/>
    </source>
</evidence>
<evidence type="ECO:0000313" key="10">
    <source>
        <dbReference type="EMBL" id="BAE64543.1"/>
    </source>
</evidence>
<evidence type="ECO:0000256" key="1">
    <source>
        <dbReference type="ARBA" id="ARBA00004245"/>
    </source>
</evidence>
<dbReference type="PRINTS" id="PR01161">
    <property type="entry name" value="TUBULIN"/>
</dbReference>
<reference evidence="10 11" key="1">
    <citation type="journal article" date="2005" name="Nature">
        <title>Genome sequencing and analysis of Aspergillus oryzae.</title>
        <authorList>
            <person name="Machida M."/>
            <person name="Asai K."/>
            <person name="Sano M."/>
            <person name="Tanaka T."/>
            <person name="Kumagai T."/>
            <person name="Terai G."/>
            <person name="Kusumoto K."/>
            <person name="Arima T."/>
            <person name="Akita O."/>
            <person name="Kashiwagi Y."/>
            <person name="Abe K."/>
            <person name="Gomi K."/>
            <person name="Horiuchi H."/>
            <person name="Kitamoto K."/>
            <person name="Kobayashi T."/>
            <person name="Takeuchi M."/>
            <person name="Denning D.W."/>
            <person name="Galagan J.E."/>
            <person name="Nierman W.C."/>
            <person name="Yu J."/>
            <person name="Archer D.B."/>
            <person name="Bennett J.W."/>
            <person name="Bhatnagar D."/>
            <person name="Cleveland T.E."/>
            <person name="Fedorova N.D."/>
            <person name="Gotoh O."/>
            <person name="Horikawa H."/>
            <person name="Hosoyama A."/>
            <person name="Ichinomiya M."/>
            <person name="Igarashi R."/>
            <person name="Iwashita K."/>
            <person name="Juvvadi P.R."/>
            <person name="Kato M."/>
            <person name="Kato Y."/>
            <person name="Kin T."/>
            <person name="Kokubun A."/>
            <person name="Maeda H."/>
            <person name="Maeyama N."/>
            <person name="Maruyama J."/>
            <person name="Nagasaki H."/>
            <person name="Nakajima T."/>
            <person name="Oda K."/>
            <person name="Okada K."/>
            <person name="Paulsen I."/>
            <person name="Sakamoto K."/>
            <person name="Sawano T."/>
            <person name="Takahashi M."/>
            <person name="Takase K."/>
            <person name="Terabayashi Y."/>
            <person name="Wortman J."/>
            <person name="Yamada O."/>
            <person name="Yamagata Y."/>
            <person name="Anazawa H."/>
            <person name="Hata Y."/>
            <person name="Koide Y."/>
            <person name="Komori T."/>
            <person name="Koyama Y."/>
            <person name="Minetoki T."/>
            <person name="Suharnan S."/>
            <person name="Tanaka A."/>
            <person name="Isono K."/>
            <person name="Kuhara S."/>
            <person name="Ogasawara N."/>
            <person name="Kikuchi H."/>
        </authorList>
    </citation>
    <scope>NUCLEOTIDE SEQUENCE [LARGE SCALE GENOMIC DNA]</scope>
    <source>
        <strain evidence="11">ATCC 42149 / RIB 40</strain>
    </source>
</reference>
<proteinExistence type="inferred from homology"/>
<evidence type="ECO:0000256" key="6">
    <source>
        <dbReference type="ARBA" id="ARBA00023134"/>
    </source>
</evidence>
<dbReference type="GeneID" id="5997777"/>
<dbReference type="Pfam" id="PF00091">
    <property type="entry name" value="Tubulin"/>
    <property type="match status" value="1"/>
</dbReference>
<dbReference type="GO" id="GO:0003924">
    <property type="term" value="F:GTPase activity"/>
    <property type="evidence" value="ECO:0007669"/>
    <property type="project" value="InterPro"/>
</dbReference>
<evidence type="ECO:0000256" key="4">
    <source>
        <dbReference type="ARBA" id="ARBA00022701"/>
    </source>
</evidence>
<keyword evidence="6" id="KW-0342">GTP-binding</keyword>
<dbReference type="GO" id="GO:0005874">
    <property type="term" value="C:microtubule"/>
    <property type="evidence" value="ECO:0007669"/>
    <property type="project" value="UniProtKB-KW"/>
</dbReference>
<dbReference type="InterPro" id="IPR027417">
    <property type="entry name" value="P-loop_NTPase"/>
</dbReference>
<dbReference type="GO" id="GO:0005200">
    <property type="term" value="F:structural constituent of cytoskeleton"/>
    <property type="evidence" value="ECO:0007669"/>
    <property type="project" value="InterPro"/>
</dbReference>
<evidence type="ECO:0000259" key="8">
    <source>
        <dbReference type="SMART" id="SM00864"/>
    </source>
</evidence>
<dbReference type="GO" id="GO:0007017">
    <property type="term" value="P:microtubule-based process"/>
    <property type="evidence" value="ECO:0007669"/>
    <property type="project" value="InterPro"/>
</dbReference>
<dbReference type="InterPro" id="IPR023123">
    <property type="entry name" value="Tubulin_C"/>
</dbReference>
<dbReference type="InterPro" id="IPR037103">
    <property type="entry name" value="Tubulin/FtsZ-like_C"/>
</dbReference>
<keyword evidence="5" id="KW-0547">Nucleotide-binding</keyword>
<evidence type="ECO:0000259" key="9">
    <source>
        <dbReference type="SMART" id="SM00865"/>
    </source>
</evidence>
<dbReference type="Proteomes" id="UP000006564">
    <property type="component" value="Chromosome 6"/>
</dbReference>
<dbReference type="InterPro" id="IPR003008">
    <property type="entry name" value="Tubulin_FtsZ_GTPase"/>
</dbReference>
<dbReference type="EMBL" id="BA000054">
    <property type="protein sequence ID" value="BAE64543.1"/>
    <property type="molecule type" value="Genomic_DNA"/>
</dbReference>
<dbReference type="Gene3D" id="3.40.50.1440">
    <property type="entry name" value="Tubulin/FtsZ, GTPase domain"/>
    <property type="match status" value="1"/>
</dbReference>
<comment type="subunit">
    <text evidence="3">Dimer of alpha and beta chains. A typical microtubule is a hollow water-filled tube with an outer diameter of 25 nm and an inner diameter of 15 nM. Alpha-beta heterodimers associate head-to-tail to form protofilaments running lengthwise along the microtubule wall with the beta-tubulin subunit facing the microtubule plus end conferring a structural polarity. Microtubules usually have 13 protofilaments but different protofilament numbers can be found in some organisms and specialized cells.</text>
</comment>
<dbReference type="Pfam" id="PF17784">
    <property type="entry name" value="Sulfotransfer_4"/>
    <property type="match status" value="1"/>
</dbReference>
<dbReference type="SUPFAM" id="SSF52490">
    <property type="entry name" value="Tubulin nucleotide-binding domain-like"/>
    <property type="match status" value="1"/>
</dbReference>
<keyword evidence="11" id="KW-1185">Reference proteome</keyword>
<dbReference type="Gene3D" id="3.30.1330.20">
    <property type="entry name" value="Tubulin/FtsZ, C-terminal domain"/>
    <property type="match status" value="1"/>
</dbReference>
<dbReference type="CDD" id="cd02187">
    <property type="entry name" value="beta_tubulin"/>
    <property type="match status" value="1"/>
</dbReference>
<keyword evidence="7" id="KW-0963">Cytoplasm</keyword>
<gene>
    <name evidence="10" type="ORF">AO090138000173</name>
</gene>
<dbReference type="KEGG" id="aor:AO090138000173"/>
<name>Q2U1M2_ASPOR</name>
<dbReference type="SMART" id="SM00865">
    <property type="entry name" value="Tubulin_C"/>
    <property type="match status" value="1"/>
</dbReference>
<dbReference type="InterPro" id="IPR000217">
    <property type="entry name" value="Tubulin"/>
</dbReference>
<organism evidence="10 11">
    <name type="scientific">Aspergillus oryzae (strain ATCC 42149 / RIB 40)</name>
    <name type="common">Yellow koji mold</name>
    <dbReference type="NCBI Taxonomy" id="510516"/>
    <lineage>
        <taxon>Eukaryota</taxon>
        <taxon>Fungi</taxon>
        <taxon>Dikarya</taxon>
        <taxon>Ascomycota</taxon>
        <taxon>Pezizomycotina</taxon>
        <taxon>Eurotiomycetes</taxon>
        <taxon>Eurotiomycetidae</taxon>
        <taxon>Eurotiales</taxon>
        <taxon>Aspergillaceae</taxon>
        <taxon>Aspergillus</taxon>
        <taxon>Aspergillus subgen. Circumdati</taxon>
    </lineage>
</organism>
<evidence type="ECO:0000256" key="3">
    <source>
        <dbReference type="ARBA" id="ARBA00011747"/>
    </source>
</evidence>
<dbReference type="SUPFAM" id="SSF55307">
    <property type="entry name" value="Tubulin C-terminal domain-like"/>
    <property type="match status" value="1"/>
</dbReference>
<dbReference type="InterPro" id="IPR018316">
    <property type="entry name" value="Tubulin/FtsZ_2-layer-sand-dom"/>
</dbReference>
<dbReference type="GO" id="GO:0005525">
    <property type="term" value="F:GTP binding"/>
    <property type="evidence" value="ECO:0007669"/>
    <property type="project" value="UniProtKB-KW"/>
</dbReference>
<protein>
    <submittedName>
        <fullName evidence="10">DNA, SC138</fullName>
    </submittedName>
</protein>
<dbReference type="InterPro" id="IPR036525">
    <property type="entry name" value="Tubulin/FtsZ_GTPase_sf"/>
</dbReference>
<accession>Q2U1M2</accession>
<dbReference type="Pfam" id="PF03953">
    <property type="entry name" value="Tubulin_C"/>
    <property type="match status" value="1"/>
</dbReference>
<evidence type="ECO:0000313" key="11">
    <source>
        <dbReference type="Proteomes" id="UP000006564"/>
    </source>
</evidence>